<gene>
    <name evidence="1" type="ORF">PVT71_12400</name>
</gene>
<name>A0AAU8AGE6_9RHOB</name>
<dbReference type="EMBL" id="CP123384">
    <property type="protein sequence ID" value="XCC93270.1"/>
    <property type="molecule type" value="Genomic_DNA"/>
</dbReference>
<organism evidence="1">
    <name type="scientific">Alloyangia sp. H15</name>
    <dbReference type="NCBI Taxonomy" id="3029062"/>
    <lineage>
        <taxon>Bacteria</taxon>
        <taxon>Pseudomonadati</taxon>
        <taxon>Pseudomonadota</taxon>
        <taxon>Alphaproteobacteria</taxon>
        <taxon>Rhodobacterales</taxon>
        <taxon>Roseobacteraceae</taxon>
        <taxon>Alloyangia</taxon>
    </lineage>
</organism>
<accession>A0AAU8AGE6</accession>
<dbReference type="RefSeq" id="WP_353472093.1">
    <property type="nucleotide sequence ID" value="NZ_CP123384.1"/>
</dbReference>
<dbReference type="AlphaFoldDB" id="A0AAU8AGE6"/>
<protein>
    <submittedName>
        <fullName evidence="1">Uncharacterized protein</fullName>
    </submittedName>
</protein>
<evidence type="ECO:0000313" key="1">
    <source>
        <dbReference type="EMBL" id="XCC93270.1"/>
    </source>
</evidence>
<sequence>MPPEGLREFLELWRDSIPPEDGRSEDWIGVNAALRALDAAQEETHLRRVASGRGSGAQRAQDGAVWRSIALGLAQAHCKGEANVSTATRRVLTRWRATDAPAPAYDTVRRFLGETKESWG</sequence>
<reference evidence="1" key="1">
    <citation type="submission" date="2023-02" db="EMBL/GenBank/DDBJ databases">
        <title>Description and genomic characterization of Salipiger bruguierae sp. nov., isolated from the sediment of mangrove plant Bruguiera sexangula.</title>
        <authorList>
            <person name="Long M."/>
        </authorList>
    </citation>
    <scope>NUCLEOTIDE SEQUENCE</scope>
    <source>
        <strain evidence="1">H15</strain>
    </source>
</reference>
<proteinExistence type="predicted"/>